<gene>
    <name evidence="2" type="ORF">RCOM_1487340</name>
</gene>
<keyword evidence="3" id="KW-1185">Reference proteome</keyword>
<proteinExistence type="predicted"/>
<organism evidence="2 3">
    <name type="scientific">Ricinus communis</name>
    <name type="common">Castor bean</name>
    <dbReference type="NCBI Taxonomy" id="3988"/>
    <lineage>
        <taxon>Eukaryota</taxon>
        <taxon>Viridiplantae</taxon>
        <taxon>Streptophyta</taxon>
        <taxon>Embryophyta</taxon>
        <taxon>Tracheophyta</taxon>
        <taxon>Spermatophyta</taxon>
        <taxon>Magnoliopsida</taxon>
        <taxon>eudicotyledons</taxon>
        <taxon>Gunneridae</taxon>
        <taxon>Pentapetalae</taxon>
        <taxon>rosids</taxon>
        <taxon>fabids</taxon>
        <taxon>Malpighiales</taxon>
        <taxon>Euphorbiaceae</taxon>
        <taxon>Acalyphoideae</taxon>
        <taxon>Acalypheae</taxon>
        <taxon>Ricinus</taxon>
    </lineage>
</organism>
<dbReference type="EMBL" id="EQ973801">
    <property type="protein sequence ID" value="EEF46355.1"/>
    <property type="molecule type" value="Genomic_DNA"/>
</dbReference>
<sequence length="166" mass="18928">MTAKRLINLFSQSQSASSSASHFSVVAPRGSAVAITSHHCIKERTAWRRLNKLPPQLEDGGNKGLFDIRHAIWISYYCCHIVLSPFISLFFFVAFFGIDIFLNLMFKDFEVKWKELDMVLVREAGVSMEVGGNSFFELKRKVDSKRRDEINTSTISKCQIRQTSSL</sequence>
<dbReference type="AlphaFoldDB" id="B9RQB6"/>
<keyword evidence="1" id="KW-1133">Transmembrane helix</keyword>
<feature type="transmembrane region" description="Helical" evidence="1">
    <location>
        <begin position="74"/>
        <end position="102"/>
    </location>
</feature>
<keyword evidence="1" id="KW-0812">Transmembrane</keyword>
<evidence type="ECO:0000256" key="1">
    <source>
        <dbReference type="SAM" id="Phobius"/>
    </source>
</evidence>
<dbReference type="Proteomes" id="UP000008311">
    <property type="component" value="Unassembled WGS sequence"/>
</dbReference>
<name>B9RQB6_RICCO</name>
<protein>
    <submittedName>
        <fullName evidence="2">Uncharacterized protein</fullName>
    </submittedName>
</protein>
<evidence type="ECO:0000313" key="3">
    <source>
        <dbReference type="Proteomes" id="UP000008311"/>
    </source>
</evidence>
<keyword evidence="1" id="KW-0472">Membrane</keyword>
<reference evidence="3" key="1">
    <citation type="journal article" date="2010" name="Nat. Biotechnol.">
        <title>Draft genome sequence of the oilseed species Ricinus communis.</title>
        <authorList>
            <person name="Chan A.P."/>
            <person name="Crabtree J."/>
            <person name="Zhao Q."/>
            <person name="Lorenzi H."/>
            <person name="Orvis J."/>
            <person name="Puiu D."/>
            <person name="Melake-Berhan A."/>
            <person name="Jones K.M."/>
            <person name="Redman J."/>
            <person name="Chen G."/>
            <person name="Cahoon E.B."/>
            <person name="Gedil M."/>
            <person name="Stanke M."/>
            <person name="Haas B.J."/>
            <person name="Wortman J.R."/>
            <person name="Fraser-Liggett C.M."/>
            <person name="Ravel J."/>
            <person name="Rabinowicz P.D."/>
        </authorList>
    </citation>
    <scope>NUCLEOTIDE SEQUENCE [LARGE SCALE GENOMIC DNA]</scope>
    <source>
        <strain evidence="3">cv. Hale</strain>
    </source>
</reference>
<evidence type="ECO:0000313" key="2">
    <source>
        <dbReference type="EMBL" id="EEF46355.1"/>
    </source>
</evidence>
<accession>B9RQB6</accession>
<dbReference type="InParanoid" id="B9RQB6"/>